<name>A0A0F9PYX1_9ZZZZ</name>
<dbReference type="AlphaFoldDB" id="A0A0F9PYX1"/>
<organism evidence="1">
    <name type="scientific">marine sediment metagenome</name>
    <dbReference type="NCBI Taxonomy" id="412755"/>
    <lineage>
        <taxon>unclassified sequences</taxon>
        <taxon>metagenomes</taxon>
        <taxon>ecological metagenomes</taxon>
    </lineage>
</organism>
<dbReference type="EMBL" id="LAZR01002448">
    <property type="protein sequence ID" value="KKN29927.1"/>
    <property type="molecule type" value="Genomic_DNA"/>
</dbReference>
<sequence>MWKKLKNLGFWSVIIGTPLAFVGFLAFAVVAGPLDNPLNNPVDLNSVAQDICVDDAAGPCLQNEAASTTNPTLIPNQVDRTTGIGWSSGAVRIINSGTSRASFGSVPEINSWDFGSSRFTADGTFATPTAALESISATATVPGFVFANDPDTGLGTAGTNQLSLIAGGIEGIRIDATNGTHTYLLAQDGVHLLPREVFSIFDDFTQQTLTEADGPWIENSGTDPEAVDAVIEATAERGVVTIVSGDASGSFAADGSQIVAHIPVQADSGGLVFETRLHIDTAVTTVSVCAGFTDITTLQEPASISGVTITTTAVNAVVFCYDTAADTDEWYAIGVDTNTDATGNAITGTAPTADIFQVLRIEVDADGETARLYIDGTLEVSLTAAATAASANLFATVTVNATTTTSRAVDIDYIYVGHTR</sequence>
<proteinExistence type="predicted"/>
<evidence type="ECO:0000313" key="1">
    <source>
        <dbReference type="EMBL" id="KKN29927.1"/>
    </source>
</evidence>
<comment type="caution">
    <text evidence="1">The sequence shown here is derived from an EMBL/GenBank/DDBJ whole genome shotgun (WGS) entry which is preliminary data.</text>
</comment>
<gene>
    <name evidence="1" type="ORF">LCGC14_0839260</name>
</gene>
<protein>
    <submittedName>
        <fullName evidence="1">Uncharacterized protein</fullName>
    </submittedName>
</protein>
<reference evidence="1" key="1">
    <citation type="journal article" date="2015" name="Nature">
        <title>Complex archaea that bridge the gap between prokaryotes and eukaryotes.</title>
        <authorList>
            <person name="Spang A."/>
            <person name="Saw J.H."/>
            <person name="Jorgensen S.L."/>
            <person name="Zaremba-Niedzwiedzka K."/>
            <person name="Martijn J."/>
            <person name="Lind A.E."/>
            <person name="van Eijk R."/>
            <person name="Schleper C."/>
            <person name="Guy L."/>
            <person name="Ettema T.J."/>
        </authorList>
    </citation>
    <scope>NUCLEOTIDE SEQUENCE</scope>
</reference>
<accession>A0A0F9PYX1</accession>